<reference evidence="2" key="1">
    <citation type="journal article" date="2023" name="Nat. Plants">
        <title>Single-cell RNA sequencing provides a high-resolution roadmap for understanding the multicellular compartmentation of specialized metabolism.</title>
        <authorList>
            <person name="Sun S."/>
            <person name="Shen X."/>
            <person name="Li Y."/>
            <person name="Li Y."/>
            <person name="Wang S."/>
            <person name="Li R."/>
            <person name="Zhang H."/>
            <person name="Shen G."/>
            <person name="Guo B."/>
            <person name="Wei J."/>
            <person name="Xu J."/>
            <person name="St-Pierre B."/>
            <person name="Chen S."/>
            <person name="Sun C."/>
        </authorList>
    </citation>
    <scope>NUCLEOTIDE SEQUENCE [LARGE SCALE GENOMIC DNA]</scope>
</reference>
<evidence type="ECO:0000313" key="2">
    <source>
        <dbReference type="Proteomes" id="UP001060085"/>
    </source>
</evidence>
<comment type="caution">
    <text evidence="1">The sequence shown here is derived from an EMBL/GenBank/DDBJ whole genome shotgun (WGS) entry which is preliminary data.</text>
</comment>
<protein>
    <submittedName>
        <fullName evidence="1">Uncharacterized protein</fullName>
    </submittedName>
</protein>
<dbReference type="EMBL" id="CM044703">
    <property type="protein sequence ID" value="KAI5670746.1"/>
    <property type="molecule type" value="Genomic_DNA"/>
</dbReference>
<name>A0ACC0BDN9_CATRO</name>
<gene>
    <name evidence="1" type="ORF">M9H77_11110</name>
</gene>
<dbReference type="Proteomes" id="UP001060085">
    <property type="component" value="Linkage Group LG03"/>
</dbReference>
<evidence type="ECO:0000313" key="1">
    <source>
        <dbReference type="EMBL" id="KAI5670746.1"/>
    </source>
</evidence>
<accession>A0ACC0BDN9</accession>
<organism evidence="1 2">
    <name type="scientific">Catharanthus roseus</name>
    <name type="common">Madagascar periwinkle</name>
    <name type="synonym">Vinca rosea</name>
    <dbReference type="NCBI Taxonomy" id="4058"/>
    <lineage>
        <taxon>Eukaryota</taxon>
        <taxon>Viridiplantae</taxon>
        <taxon>Streptophyta</taxon>
        <taxon>Embryophyta</taxon>
        <taxon>Tracheophyta</taxon>
        <taxon>Spermatophyta</taxon>
        <taxon>Magnoliopsida</taxon>
        <taxon>eudicotyledons</taxon>
        <taxon>Gunneridae</taxon>
        <taxon>Pentapetalae</taxon>
        <taxon>asterids</taxon>
        <taxon>lamiids</taxon>
        <taxon>Gentianales</taxon>
        <taxon>Apocynaceae</taxon>
        <taxon>Rauvolfioideae</taxon>
        <taxon>Vinceae</taxon>
        <taxon>Catharanthinae</taxon>
        <taxon>Catharanthus</taxon>
    </lineage>
</organism>
<keyword evidence="2" id="KW-1185">Reference proteome</keyword>
<proteinExistence type="predicted"/>
<sequence length="1266" mass="137063">MKKSEDGAPNSPSSSKDNEKVPFLKLFSFADGMDIALMIIGTLGGIGNGLAQPIMTVILGQLINTFGTNIYDKSEILHQVGQVSLKYVYLAIGAGMASFLQMSCWMVTGERQATRIRGLYLKTILRQDIGFFDTETSTGEVIGRMSGDTILIQEAMGEKVGKFIQFSSTFIGGFLIAFIKGWLLALVLTACLPLLVATGAVMSLFMSKMASQGQVAYAEAGNVLEQTVGGIRTVASFTGEKLAIQKYNNKLKVAYRTTVKQGFASGAGFGTLLLVVFCIYGLAIYYGSRLIIEKGYNGGRVINVMMAIMMGGMSLGQTSPSLSAFAAGQAAAYKMFETIKRKPQIDAYDTSGIVLEDIKGEIELKDVYFRYPARPEVQIFSGFSLYVPSGTTAALVGQSGSGKSTVISLLERFYDPEAGEVLIDGVNLKKMRLRWLREQLGLVSQEPILFATTIKENILYGKSNATDSEIRTAIQLANAAKFIDKLPQGLDTMVGEHGTQLSGGQKQRIAIARAILKNPRILLLDEATSALDAESERIVQDALDNVMSNRTTVVVAHRLSTIRNAHLIAVVQSGKLVEQGTHAELIKDPNGAYSQLIRMQQGSKDTEDSRLLDVEKLDAEIDADETLMKSPSQRMSLRRSSSRGSSRKSFTFNYGIPGLVEIHETEVGEDEAEGDNTDIVSHKKVSFKRLAILNKPEIPQLLLGSVAAIIHGVIFPVFGLLLSKSVRIMYEPPHQLRKDARFWCLMYVGLGIITLLVLPLQNYFFGIAGGKLIERIRSLSFEKVVHQEISWFDDSKNSSGAVGARLSSDASTLRSLVGDALALVVQNIATVAAGLVISFTANWILALIILAVLPLVGLQGFLQMKFYKGFSADAKVMYEEASQVANDAVGSIRTVASFCAEEKVMEMYQRKCEGPVKQGVRLGMVSGAGLGIGNGANYCASAFCFYIGAVLVFHGKATFGEVFRVFFALTMSAMGVSQAMALAPDVNKTKQSAASVFEILDAKPKIDSSSNKGQTLASVKGDIELQHISFKYPTRPDIQIFKGLCLSIPCGKTVALVGESGSGKSTVISLIERFYDPDSGNIYLDGVELQKLKISWLRQQMGLVSQEPVLFNESIRDNIAYGKQGNATEDEIIAATKASNAHSFISSLPNGYDTSVGERGVQLSGGQKQRIAIARAILKDPRILLLDEATSALDAESERIVQDALDKVMVNRTTVVVAHRLSTIKGADVIAVVKNGVISEKGRHDELMKMENGVYASLVSLQSSAA</sequence>